<reference evidence="8 9" key="1">
    <citation type="submission" date="2017-06" db="EMBL/GenBank/DDBJ databases">
        <authorList>
            <person name="Kim H.J."/>
            <person name="Triplett B.A."/>
        </authorList>
    </citation>
    <scope>NUCLEOTIDE SEQUENCE [LARGE SCALE GENOMIC DNA]</scope>
    <source>
        <strain evidence="8 9">DSM 43151</strain>
    </source>
</reference>
<keyword evidence="5 7" id="KW-0472">Membrane</keyword>
<sequence>MAVVLGAELIFGWPALTEAARQLRTPHWGWVSGALAAEIVSMGSYARMQWALLRGAGQRVSVRRHVAMAYAAHSLSVTLPGGPLFSTSFNFRQLRRYGVSSAEASWCIALSGVLSTGALILVGSVGGILARNTGSWRTLLGYACGAIAVTTAVRLLAKHPLWLDRPVRALLGGVNRVRRRPPEHGADWLLGFVNQLRAIRVHPVHFTVAVLLACANWLFDALCLWMCCVAVGADQINVVPLLIAYCAGMAAASVPVVPGGLGVVDAALVLGLVAGGLTSASAVAAVVLYRMLSFGFIIGAGWLVWLLLRHRAKASGHHAKAGDHPAEAGDHHAEAGGHHAEAGGHHAKVSGNHTRVSGNRVEPDA</sequence>
<dbReference type="GO" id="GO:0005886">
    <property type="term" value="C:plasma membrane"/>
    <property type="evidence" value="ECO:0007669"/>
    <property type="project" value="UniProtKB-SubCell"/>
</dbReference>
<organism evidence="8 9">
    <name type="scientific">Actinoplanes regularis</name>
    <dbReference type="NCBI Taxonomy" id="52697"/>
    <lineage>
        <taxon>Bacteria</taxon>
        <taxon>Bacillati</taxon>
        <taxon>Actinomycetota</taxon>
        <taxon>Actinomycetes</taxon>
        <taxon>Micromonosporales</taxon>
        <taxon>Micromonosporaceae</taxon>
        <taxon>Actinoplanes</taxon>
    </lineage>
</organism>
<dbReference type="Proteomes" id="UP000198415">
    <property type="component" value="Unassembled WGS sequence"/>
</dbReference>
<comment type="subcellular location">
    <subcellularLocation>
        <location evidence="1">Cell membrane</location>
        <topology evidence="1">Multi-pass membrane protein</topology>
    </subcellularLocation>
</comment>
<dbReference type="Pfam" id="PF03706">
    <property type="entry name" value="LPG_synthase_TM"/>
    <property type="match status" value="1"/>
</dbReference>
<keyword evidence="2" id="KW-1003">Cell membrane</keyword>
<dbReference type="PANTHER" id="PTHR39087:SF2">
    <property type="entry name" value="UPF0104 MEMBRANE PROTEIN MJ1595"/>
    <property type="match status" value="1"/>
</dbReference>
<proteinExistence type="predicted"/>
<evidence type="ECO:0008006" key="10">
    <source>
        <dbReference type="Google" id="ProtNLM"/>
    </source>
</evidence>
<keyword evidence="3 7" id="KW-0812">Transmembrane</keyword>
<gene>
    <name evidence="8" type="ORF">SAMN06264365_111247</name>
</gene>
<feature type="transmembrane region" description="Helical" evidence="7">
    <location>
        <begin position="106"/>
        <end position="130"/>
    </location>
</feature>
<feature type="transmembrane region" description="Helical" evidence="7">
    <location>
        <begin position="67"/>
        <end position="86"/>
    </location>
</feature>
<feature type="region of interest" description="Disordered" evidence="6">
    <location>
        <begin position="318"/>
        <end position="365"/>
    </location>
</feature>
<evidence type="ECO:0000256" key="5">
    <source>
        <dbReference type="ARBA" id="ARBA00023136"/>
    </source>
</evidence>
<evidence type="ECO:0000313" key="8">
    <source>
        <dbReference type="EMBL" id="SNS20792.1"/>
    </source>
</evidence>
<accession>A0A239CLM7</accession>
<keyword evidence="4 7" id="KW-1133">Transmembrane helix</keyword>
<feature type="transmembrane region" description="Helical" evidence="7">
    <location>
        <begin position="287"/>
        <end position="308"/>
    </location>
</feature>
<evidence type="ECO:0000256" key="6">
    <source>
        <dbReference type="SAM" id="MobiDB-lite"/>
    </source>
</evidence>
<evidence type="ECO:0000256" key="2">
    <source>
        <dbReference type="ARBA" id="ARBA00022475"/>
    </source>
</evidence>
<name>A0A239CLM7_9ACTN</name>
<keyword evidence="9" id="KW-1185">Reference proteome</keyword>
<dbReference type="PANTHER" id="PTHR39087">
    <property type="entry name" value="UPF0104 MEMBRANE PROTEIN MJ1595"/>
    <property type="match status" value="1"/>
</dbReference>
<protein>
    <recommendedName>
        <fullName evidence="10">Lysylphosphatidylglycerol synthase TM region</fullName>
    </recommendedName>
</protein>
<feature type="transmembrane region" description="Helical" evidence="7">
    <location>
        <begin position="242"/>
        <end position="275"/>
    </location>
</feature>
<dbReference type="NCBIfam" id="TIGR00374">
    <property type="entry name" value="flippase-like domain"/>
    <property type="match status" value="1"/>
</dbReference>
<feature type="compositionally biased region" description="Basic and acidic residues" evidence="6">
    <location>
        <begin position="320"/>
        <end position="344"/>
    </location>
</feature>
<dbReference type="InterPro" id="IPR022791">
    <property type="entry name" value="L-PG_synthase/AglD"/>
</dbReference>
<evidence type="ECO:0000256" key="1">
    <source>
        <dbReference type="ARBA" id="ARBA00004651"/>
    </source>
</evidence>
<evidence type="ECO:0000256" key="3">
    <source>
        <dbReference type="ARBA" id="ARBA00022692"/>
    </source>
</evidence>
<evidence type="ECO:0000256" key="7">
    <source>
        <dbReference type="SAM" id="Phobius"/>
    </source>
</evidence>
<evidence type="ECO:0000313" key="9">
    <source>
        <dbReference type="Proteomes" id="UP000198415"/>
    </source>
</evidence>
<feature type="transmembrane region" description="Helical" evidence="7">
    <location>
        <begin position="139"/>
        <end position="157"/>
    </location>
</feature>
<dbReference type="EMBL" id="FZNR01000011">
    <property type="protein sequence ID" value="SNS20792.1"/>
    <property type="molecule type" value="Genomic_DNA"/>
</dbReference>
<evidence type="ECO:0000256" key="4">
    <source>
        <dbReference type="ARBA" id="ARBA00022989"/>
    </source>
</evidence>
<feature type="transmembrane region" description="Helical" evidence="7">
    <location>
        <begin position="206"/>
        <end position="230"/>
    </location>
</feature>
<dbReference type="AlphaFoldDB" id="A0A239CLM7"/>